<dbReference type="GO" id="GO:0005524">
    <property type="term" value="F:ATP binding"/>
    <property type="evidence" value="ECO:0007669"/>
    <property type="project" value="UniProtKB-UniRule"/>
</dbReference>
<dbReference type="GO" id="GO:0016787">
    <property type="term" value="F:hydrolase activity"/>
    <property type="evidence" value="ECO:0007669"/>
    <property type="project" value="UniProtKB-KW"/>
</dbReference>
<dbReference type="Pfam" id="PF00271">
    <property type="entry name" value="Helicase_C"/>
    <property type="match status" value="1"/>
</dbReference>
<dbReference type="Gene3D" id="3.40.50.11180">
    <property type="match status" value="1"/>
</dbReference>
<dbReference type="HAMAP" id="MF_00969">
    <property type="entry name" value="TRCF"/>
    <property type="match status" value="1"/>
</dbReference>
<evidence type="ECO:0000313" key="12">
    <source>
        <dbReference type="EMBL" id="RVU01418.1"/>
    </source>
</evidence>
<organism evidence="12 13">
    <name type="scientific">Mucilaginibacter limnophilus</name>
    <dbReference type="NCBI Taxonomy" id="1932778"/>
    <lineage>
        <taxon>Bacteria</taxon>
        <taxon>Pseudomonadati</taxon>
        <taxon>Bacteroidota</taxon>
        <taxon>Sphingobacteriia</taxon>
        <taxon>Sphingobacteriales</taxon>
        <taxon>Sphingobacteriaceae</taxon>
        <taxon>Mucilaginibacter</taxon>
    </lineage>
</organism>
<dbReference type="InterPro" id="IPR014001">
    <property type="entry name" value="Helicase_ATP-bd"/>
</dbReference>
<dbReference type="InterPro" id="IPR041471">
    <property type="entry name" value="UvrB_inter"/>
</dbReference>
<accession>A0A437MUS6</accession>
<comment type="function">
    <text evidence="9">Couples transcription and DNA repair by recognizing RNA polymerase (RNAP) stalled at DNA lesions. Mediates ATP-dependent release of RNAP and its truncated transcript from the DNA, and recruitment of nucleotide excision repair machinery to the damaged site.</text>
</comment>
<dbReference type="SMART" id="SM00490">
    <property type="entry name" value="HELICc"/>
    <property type="match status" value="1"/>
</dbReference>
<gene>
    <name evidence="9 12" type="primary">mfd</name>
    <name evidence="12" type="ORF">EOD41_05500</name>
</gene>
<dbReference type="Gene3D" id="3.90.1150.50">
    <property type="entry name" value="Transcription-repair-coupling factor, D7 domain"/>
    <property type="match status" value="1"/>
</dbReference>
<dbReference type="InterPro" id="IPR005118">
    <property type="entry name" value="TRCF_C"/>
</dbReference>
<comment type="subcellular location">
    <subcellularLocation>
        <location evidence="9">Cytoplasm</location>
    </subcellularLocation>
</comment>
<dbReference type="PANTHER" id="PTHR47964">
    <property type="entry name" value="ATP-DEPENDENT DNA HELICASE HOMOLOG RECG, CHLOROPLASTIC"/>
    <property type="match status" value="1"/>
</dbReference>
<dbReference type="InterPro" id="IPR004576">
    <property type="entry name" value="Mfd"/>
</dbReference>
<dbReference type="InterPro" id="IPR027417">
    <property type="entry name" value="P-loop_NTPase"/>
</dbReference>
<evidence type="ECO:0000256" key="5">
    <source>
        <dbReference type="ARBA" id="ARBA00022806"/>
    </source>
</evidence>
<dbReference type="InterPro" id="IPR003711">
    <property type="entry name" value="CarD-like/TRCF_RID"/>
</dbReference>
<keyword evidence="7 9" id="KW-0238">DNA-binding</keyword>
<keyword evidence="4 9" id="KW-0378">Hydrolase</keyword>
<name>A0A437MUS6_9SPHI</name>
<dbReference type="GO" id="GO:0005737">
    <property type="term" value="C:cytoplasm"/>
    <property type="evidence" value="ECO:0007669"/>
    <property type="project" value="UniProtKB-SubCell"/>
</dbReference>
<dbReference type="PROSITE" id="PS51194">
    <property type="entry name" value="HELICASE_CTER"/>
    <property type="match status" value="1"/>
</dbReference>
<dbReference type="Gene3D" id="3.40.50.300">
    <property type="entry name" value="P-loop containing nucleotide triphosphate hydrolases"/>
    <property type="match status" value="2"/>
</dbReference>
<evidence type="ECO:0000313" key="13">
    <source>
        <dbReference type="Proteomes" id="UP000282759"/>
    </source>
</evidence>
<evidence type="ECO:0000256" key="6">
    <source>
        <dbReference type="ARBA" id="ARBA00022840"/>
    </source>
</evidence>
<dbReference type="Proteomes" id="UP000282759">
    <property type="component" value="Unassembled WGS sequence"/>
</dbReference>
<dbReference type="RefSeq" id="WP_127703793.1">
    <property type="nucleotide sequence ID" value="NZ_SACK01000002.1"/>
</dbReference>
<dbReference type="InterPro" id="IPR037235">
    <property type="entry name" value="TRCF-like_C_D7"/>
</dbReference>
<dbReference type="Pfam" id="PF00270">
    <property type="entry name" value="DEAD"/>
    <property type="match status" value="1"/>
</dbReference>
<dbReference type="Pfam" id="PF02559">
    <property type="entry name" value="CarD_TRCF_RID"/>
    <property type="match status" value="1"/>
</dbReference>
<keyword evidence="1 9" id="KW-0963">Cytoplasm</keyword>
<evidence type="ECO:0000259" key="10">
    <source>
        <dbReference type="PROSITE" id="PS51192"/>
    </source>
</evidence>
<protein>
    <recommendedName>
        <fullName evidence="9">Transcription-repair-coupling factor</fullName>
        <shortName evidence="9">TRCF</shortName>
        <ecNumber evidence="9">3.6.4.-</ecNumber>
    </recommendedName>
</protein>
<dbReference type="InterPro" id="IPR036101">
    <property type="entry name" value="CarD-like/TRCF_RID_sf"/>
</dbReference>
<keyword evidence="6 9" id="KW-0067">ATP-binding</keyword>
<dbReference type="SMART" id="SM00487">
    <property type="entry name" value="DEXDc"/>
    <property type="match status" value="1"/>
</dbReference>
<dbReference type="InterPro" id="IPR011545">
    <property type="entry name" value="DEAD/DEAH_box_helicase_dom"/>
</dbReference>
<feature type="domain" description="Helicase ATP-binding" evidence="10">
    <location>
        <begin position="575"/>
        <end position="736"/>
    </location>
</feature>
<dbReference type="CDD" id="cd17991">
    <property type="entry name" value="DEXHc_TRCF"/>
    <property type="match status" value="1"/>
</dbReference>
<keyword evidence="3 9" id="KW-0227">DNA damage</keyword>
<comment type="similarity">
    <text evidence="9">In the N-terminal section; belongs to the UvrB family.</text>
</comment>
<keyword evidence="2 9" id="KW-0547">Nucleotide-binding</keyword>
<comment type="caution">
    <text evidence="12">The sequence shown here is derived from an EMBL/GenBank/DDBJ whole genome shotgun (WGS) entry which is preliminary data.</text>
</comment>
<sequence length="1116" mass="127180">MDIRDILERYKADERVKALASALNAGKNPRVQLRGLVGSGDAAMAVALYFLQHKHMLFILPEREEAAYFQADLENLTGKDVLLFPSSYRKPFEFTQPDSSNVLARAEVLNELNHSSEYGKLIVTYPEAIAEKVIDRSSLEKNTLEISVGNSLSIDFIADFLVEYDFERVDFVYEPGQFSVRGGIVDIFSFSHNLPYRVEFFGDYIESIRTFEIESQLSEEQVKSITIVPNVQSKFLTENNISLLEYVEQGTQVWIKDIQFTLDIIQTGHKKANQLWKALSAEDKQQNPEWIDPKYAFTDEKMIADQLHDFPVAEFGKQFFYQNTAQVNFDMRPQPSFNKDFSLLIHNFKNNDAEKIENYIVTDSSKQIERLYAILDDLDKTVKFTPIPIALREGFVDREQKIACYTDHQIFDRYYKYKTKKGYQRSQAITLKDLRELKPGDFVTHIDHGIGKYAGLEKVEVSGKMQEMIRLIYADNDLLYVNINSLNRISKYSGKEGTVPKMNKLGTDTWERLKKTTKKKVKDIARDLIKLYAVRKSQTGNAFSPDSYLQTELEASFLYEDTPDQEKATIDFKRDMESPHPMDRLICGDVGFGKTEVAVRAAFKAVADSKQVAILVPTTILAAQHYKTFSDRLKGFPCNIDYVNRFKSPKQIKETLENLKQGKVDIIIGTHRLVSKDVKFKDLGLMIIDEEQKFGVGTKEKLKQMRANVDTLTLTATPIPRTLHFSLMGARDLSIISTPPPNRQPVVTELHVFNDTLIKDAVEFELDRGGQLFFIHNRVADLPQLGALIHKLAPKARVGIAHGQLEGDALEDVMLKFVNAEYDVLVATTIIEAGLDIPNANTIIINHAHMFGLSDLHQMRGRVGRSNKKAYCYLLSPPLSTLTNEARKRLSAIEEFSDLGSGFNVAMRDLDIRGSGNLLGAEQSGFIAEIGFEMYHKILDEAIQELKDDEFKEVFPEDKPRPFISFTQIDTDLEILIPNEYVTSLSERYNLYTELSKLENETELVAFEEQLQDRFGPIPPQVKDMLNTVRLQWLGKTIGFEKISLKKNVLRGYFISNQQSPYFETPAFRQVLSFVQSNPRRTNLKEVKNTLRISIEAVNSIDEAVELLSEMAGVTV</sequence>
<dbReference type="Gene3D" id="3.30.2060.10">
    <property type="entry name" value="Penicillin-binding protein 1b domain"/>
    <property type="match status" value="1"/>
</dbReference>
<evidence type="ECO:0000256" key="7">
    <source>
        <dbReference type="ARBA" id="ARBA00023125"/>
    </source>
</evidence>
<keyword evidence="8 9" id="KW-0234">DNA repair</keyword>
<proteinExistence type="inferred from homology"/>
<dbReference type="InterPro" id="IPR047112">
    <property type="entry name" value="RecG/Mfd"/>
</dbReference>
<dbReference type="Pfam" id="PF17757">
    <property type="entry name" value="UvrB_inter"/>
    <property type="match status" value="1"/>
</dbReference>
<evidence type="ECO:0000256" key="8">
    <source>
        <dbReference type="ARBA" id="ARBA00023204"/>
    </source>
</evidence>
<dbReference type="SUPFAM" id="SSF143517">
    <property type="entry name" value="TRCF domain-like"/>
    <property type="match status" value="1"/>
</dbReference>
<dbReference type="PROSITE" id="PS51192">
    <property type="entry name" value="HELICASE_ATP_BIND_1"/>
    <property type="match status" value="1"/>
</dbReference>
<dbReference type="SMART" id="SM01058">
    <property type="entry name" value="CarD_TRCF"/>
    <property type="match status" value="1"/>
</dbReference>
<evidence type="ECO:0000259" key="11">
    <source>
        <dbReference type="PROSITE" id="PS51194"/>
    </source>
</evidence>
<comment type="similarity">
    <text evidence="9">In the C-terminal section; belongs to the helicase family. RecG subfamily.</text>
</comment>
<reference evidence="12 13" key="1">
    <citation type="submission" date="2019-01" db="EMBL/GenBank/DDBJ databases">
        <authorList>
            <person name="Chen W.-M."/>
        </authorList>
    </citation>
    <scope>NUCLEOTIDE SEQUENCE [LARGE SCALE GENOMIC DNA]</scope>
    <source>
        <strain evidence="12 13">YBJ-36</strain>
    </source>
</reference>
<dbReference type="NCBIfam" id="TIGR00580">
    <property type="entry name" value="mfd"/>
    <property type="match status" value="1"/>
</dbReference>
<dbReference type="GO" id="GO:0003684">
    <property type="term" value="F:damaged DNA binding"/>
    <property type="evidence" value="ECO:0007669"/>
    <property type="project" value="InterPro"/>
</dbReference>
<dbReference type="InterPro" id="IPR001650">
    <property type="entry name" value="Helicase_C-like"/>
</dbReference>
<dbReference type="GO" id="GO:0006355">
    <property type="term" value="P:regulation of DNA-templated transcription"/>
    <property type="evidence" value="ECO:0007669"/>
    <property type="project" value="UniProtKB-UniRule"/>
</dbReference>
<dbReference type="GO" id="GO:0003678">
    <property type="term" value="F:DNA helicase activity"/>
    <property type="evidence" value="ECO:0007669"/>
    <property type="project" value="TreeGrafter"/>
</dbReference>
<keyword evidence="13" id="KW-1185">Reference proteome</keyword>
<feature type="domain" description="Helicase C-terminal" evidence="11">
    <location>
        <begin position="757"/>
        <end position="911"/>
    </location>
</feature>
<dbReference type="AlphaFoldDB" id="A0A437MUS6"/>
<dbReference type="PANTHER" id="PTHR47964:SF1">
    <property type="entry name" value="ATP-DEPENDENT DNA HELICASE HOMOLOG RECG, CHLOROPLASTIC"/>
    <property type="match status" value="1"/>
</dbReference>
<evidence type="ECO:0000256" key="3">
    <source>
        <dbReference type="ARBA" id="ARBA00022763"/>
    </source>
</evidence>
<dbReference type="SUPFAM" id="SSF141259">
    <property type="entry name" value="CarD-like"/>
    <property type="match status" value="1"/>
</dbReference>
<dbReference type="Gene3D" id="2.40.10.170">
    <property type="match status" value="1"/>
</dbReference>
<evidence type="ECO:0000256" key="4">
    <source>
        <dbReference type="ARBA" id="ARBA00022801"/>
    </source>
</evidence>
<keyword evidence="5" id="KW-0347">Helicase</keyword>
<dbReference type="OrthoDB" id="9804325at2"/>
<dbReference type="EC" id="3.6.4.-" evidence="9"/>
<dbReference type="SUPFAM" id="SSF52540">
    <property type="entry name" value="P-loop containing nucleoside triphosphate hydrolases"/>
    <property type="match status" value="3"/>
</dbReference>
<dbReference type="EMBL" id="SACK01000002">
    <property type="protein sequence ID" value="RVU01418.1"/>
    <property type="molecule type" value="Genomic_DNA"/>
</dbReference>
<dbReference type="Pfam" id="PF03461">
    <property type="entry name" value="TRCF"/>
    <property type="match status" value="1"/>
</dbReference>
<evidence type="ECO:0000256" key="2">
    <source>
        <dbReference type="ARBA" id="ARBA00022741"/>
    </source>
</evidence>
<dbReference type="SMART" id="SM00982">
    <property type="entry name" value="TRCF"/>
    <property type="match status" value="1"/>
</dbReference>
<dbReference type="GO" id="GO:0000716">
    <property type="term" value="P:transcription-coupled nucleotide-excision repair, DNA damage recognition"/>
    <property type="evidence" value="ECO:0007669"/>
    <property type="project" value="UniProtKB-UniRule"/>
</dbReference>
<evidence type="ECO:0000256" key="1">
    <source>
        <dbReference type="ARBA" id="ARBA00022490"/>
    </source>
</evidence>
<evidence type="ECO:0000256" key="9">
    <source>
        <dbReference type="HAMAP-Rule" id="MF_00969"/>
    </source>
</evidence>